<dbReference type="WBParaSite" id="SSTP_0001147300.1">
    <property type="protein sequence ID" value="SSTP_0001147300.1"/>
    <property type="gene ID" value="SSTP_0001147300"/>
</dbReference>
<dbReference type="PANTHER" id="PTHR35572:SF6">
    <property type="entry name" value="IG-LIKE DOMAIN-CONTAINING PROTEIN"/>
    <property type="match status" value="1"/>
</dbReference>
<evidence type="ECO:0000256" key="1">
    <source>
        <dbReference type="SAM" id="Coils"/>
    </source>
</evidence>
<dbReference type="PANTHER" id="PTHR35572">
    <property type="entry name" value="PROTEIN CBG04538-RELATED"/>
    <property type="match status" value="1"/>
</dbReference>
<feature type="transmembrane region" description="Helical" evidence="2">
    <location>
        <begin position="7"/>
        <end position="23"/>
    </location>
</feature>
<dbReference type="AlphaFoldDB" id="A0A0K0EPU1"/>
<dbReference type="InterPro" id="IPR055119">
    <property type="entry name" value="Mig18_Fn1"/>
</dbReference>
<keyword evidence="1" id="KW-0175">Coiled coil</keyword>
<feature type="domain" description="Abnormal cell migration protein 18-like fibronectin type I" evidence="3">
    <location>
        <begin position="222"/>
        <end position="287"/>
    </location>
</feature>
<evidence type="ECO:0000259" key="3">
    <source>
        <dbReference type="Pfam" id="PF23003"/>
    </source>
</evidence>
<sequence>MIGSFKYSFTILFIIIFIHIHIVKNEKAILQTGRITADALLTSTLNVTEHAESPIKGFPLRGNMGKWEKSSCLDKDGILRRHGEEFIPQGKEFWHACNNGNFQIIACRGSIKSGRVRIPLNSTIYVGGFWYKCIDKGNGKIEYQEEKSCKIGNRHYHDGDFINTGGFRMKCTSSGHAIIGCYYKNDNGTKIAMNPGDTITYNGVVNICKQIRNKFFFQTMETGCRRDGKVYNNDEVWVNGNIVYKCELGLINIVACQTEDGQRLSVGKSIVKKDKNVLHKCIRETDKIVRYTMSTCGIPKFPACEPTAIEPPQINMETGNKEALSKIKEELKNKLNIHSSDMKLIEPSGLRLLKSSLYPRK</sequence>
<dbReference type="Proteomes" id="UP000035681">
    <property type="component" value="Unplaced"/>
</dbReference>
<keyword evidence="2" id="KW-0472">Membrane</keyword>
<dbReference type="InterPro" id="IPR040282">
    <property type="entry name" value="Mig-18-like"/>
</dbReference>
<dbReference type="STRING" id="6248.A0A0K0EPU1"/>
<organism evidence="5">
    <name type="scientific">Strongyloides stercoralis</name>
    <name type="common">Threadworm</name>
    <dbReference type="NCBI Taxonomy" id="6248"/>
    <lineage>
        <taxon>Eukaryota</taxon>
        <taxon>Metazoa</taxon>
        <taxon>Ecdysozoa</taxon>
        <taxon>Nematoda</taxon>
        <taxon>Chromadorea</taxon>
        <taxon>Rhabditida</taxon>
        <taxon>Tylenchina</taxon>
        <taxon>Panagrolaimomorpha</taxon>
        <taxon>Strongyloidoidea</taxon>
        <taxon>Strongyloididae</taxon>
        <taxon>Strongyloides</taxon>
    </lineage>
</organism>
<evidence type="ECO:0000256" key="2">
    <source>
        <dbReference type="SAM" id="Phobius"/>
    </source>
</evidence>
<name>A0A0K0EPU1_STRER</name>
<dbReference type="WBParaSite" id="TCONS_00001863.p1">
    <property type="protein sequence ID" value="TCONS_00001863.p1"/>
    <property type="gene ID" value="XLOC_001761"/>
</dbReference>
<protein>
    <recommendedName>
        <fullName evidence="3">Abnormal cell migration protein 18-like fibronectin type I domain-containing protein</fullName>
    </recommendedName>
</protein>
<keyword evidence="2" id="KW-1133">Transmembrane helix</keyword>
<keyword evidence="2" id="KW-0812">Transmembrane</keyword>
<reference evidence="5" key="1">
    <citation type="submission" date="2015-08" db="UniProtKB">
        <authorList>
            <consortium name="WormBaseParasite"/>
        </authorList>
    </citation>
    <scope>IDENTIFICATION</scope>
</reference>
<accession>A0A0K0EPU1</accession>
<evidence type="ECO:0000313" key="4">
    <source>
        <dbReference type="Proteomes" id="UP000035681"/>
    </source>
</evidence>
<dbReference type="Pfam" id="PF23003">
    <property type="entry name" value="Fn1_2"/>
    <property type="match status" value="2"/>
</dbReference>
<feature type="coiled-coil region" evidence="1">
    <location>
        <begin position="314"/>
        <end position="341"/>
    </location>
</feature>
<feature type="domain" description="Abnormal cell migration protein 18-like fibronectin type I" evidence="3">
    <location>
        <begin position="71"/>
        <end position="140"/>
    </location>
</feature>
<keyword evidence="4" id="KW-1185">Reference proteome</keyword>
<evidence type="ECO:0000313" key="5">
    <source>
        <dbReference type="WBParaSite" id="SSTP_0001147300.1"/>
    </source>
</evidence>
<proteinExistence type="predicted"/>